<dbReference type="Pfam" id="PF04542">
    <property type="entry name" value="Sigma70_r2"/>
    <property type="match status" value="1"/>
</dbReference>
<proteinExistence type="inferred from homology"/>
<comment type="caution">
    <text evidence="7">The sequence shown here is derived from an EMBL/GenBank/DDBJ whole genome shotgun (WGS) entry which is preliminary data.</text>
</comment>
<dbReference type="Gene3D" id="1.10.1740.10">
    <property type="match status" value="1"/>
</dbReference>
<protein>
    <submittedName>
        <fullName evidence="7">Sigma-70 family RNA polymerase sigma factor</fullName>
    </submittedName>
</protein>
<dbReference type="GO" id="GO:0006352">
    <property type="term" value="P:DNA-templated transcription initiation"/>
    <property type="evidence" value="ECO:0007669"/>
    <property type="project" value="InterPro"/>
</dbReference>
<evidence type="ECO:0000259" key="6">
    <source>
        <dbReference type="Pfam" id="PF08281"/>
    </source>
</evidence>
<evidence type="ECO:0000259" key="5">
    <source>
        <dbReference type="Pfam" id="PF04542"/>
    </source>
</evidence>
<dbReference type="InterPro" id="IPR036388">
    <property type="entry name" value="WH-like_DNA-bd_sf"/>
</dbReference>
<dbReference type="Gene3D" id="1.10.10.10">
    <property type="entry name" value="Winged helix-like DNA-binding domain superfamily/Winged helix DNA-binding domain"/>
    <property type="match status" value="1"/>
</dbReference>
<dbReference type="PANTHER" id="PTHR43133">
    <property type="entry name" value="RNA POLYMERASE ECF-TYPE SIGMA FACTO"/>
    <property type="match status" value="1"/>
</dbReference>
<keyword evidence="3" id="KW-0731">Sigma factor</keyword>
<sequence length="188" mass="22156">MEQQDDLYLVEQVLAGNKQAFAIIINRYKNRIFAIVLRMVKNPEDAKDLVQECFIKVYGQLDKYNRKGTFAGWLYRVSVNHCMDTFRKKKVETVEYSDEIGGGSLTPEVVYLQKEKYRQLENLLATLKKEDRIIVLLKYTNDLSYEEIGEVLDIPVHTVANRIHRAKNCLREKLKREEGGYFHEMFRI</sequence>
<dbReference type="Proteomes" id="UP000323393">
    <property type="component" value="Unassembled WGS sequence"/>
</dbReference>
<evidence type="ECO:0000313" key="7">
    <source>
        <dbReference type="EMBL" id="TYS59904.1"/>
    </source>
</evidence>
<evidence type="ECO:0000256" key="3">
    <source>
        <dbReference type="ARBA" id="ARBA00023082"/>
    </source>
</evidence>
<gene>
    <name evidence="7" type="ORF">FZC74_07040</name>
</gene>
<dbReference type="InterPro" id="IPR013249">
    <property type="entry name" value="RNA_pol_sigma70_r4_t2"/>
</dbReference>
<feature type="domain" description="RNA polymerase sigma factor 70 region 4 type 2" evidence="6">
    <location>
        <begin position="118"/>
        <end position="170"/>
    </location>
</feature>
<dbReference type="SUPFAM" id="SSF88659">
    <property type="entry name" value="Sigma3 and sigma4 domains of RNA polymerase sigma factors"/>
    <property type="match status" value="1"/>
</dbReference>
<keyword evidence="2" id="KW-0805">Transcription regulation</keyword>
<evidence type="ECO:0000256" key="2">
    <source>
        <dbReference type="ARBA" id="ARBA00023015"/>
    </source>
</evidence>
<dbReference type="AlphaFoldDB" id="A0AA94WSI9"/>
<dbReference type="InterPro" id="IPR013325">
    <property type="entry name" value="RNA_pol_sigma_r2"/>
</dbReference>
<dbReference type="Pfam" id="PF08281">
    <property type="entry name" value="Sigma70_r4_2"/>
    <property type="match status" value="1"/>
</dbReference>
<dbReference type="InterPro" id="IPR039425">
    <property type="entry name" value="RNA_pol_sigma-70-like"/>
</dbReference>
<dbReference type="GO" id="GO:0003677">
    <property type="term" value="F:DNA binding"/>
    <property type="evidence" value="ECO:0007669"/>
    <property type="project" value="InterPro"/>
</dbReference>
<reference evidence="7 8" key="1">
    <citation type="submission" date="2019-08" db="EMBL/GenBank/DDBJ databases">
        <title>Bacillus genomes from the desert of Cuatro Cienegas, Coahuila.</title>
        <authorList>
            <person name="Olmedo-Alvarez G."/>
        </authorList>
    </citation>
    <scope>NUCLEOTIDE SEQUENCE [LARGE SCALE GENOMIC DNA]</scope>
    <source>
        <strain evidence="7 8">CH88_3T</strain>
    </source>
</reference>
<dbReference type="NCBIfam" id="TIGR02937">
    <property type="entry name" value="sigma70-ECF"/>
    <property type="match status" value="1"/>
</dbReference>
<evidence type="ECO:0000256" key="1">
    <source>
        <dbReference type="ARBA" id="ARBA00010641"/>
    </source>
</evidence>
<dbReference type="InterPro" id="IPR007627">
    <property type="entry name" value="RNA_pol_sigma70_r2"/>
</dbReference>
<dbReference type="PANTHER" id="PTHR43133:SF51">
    <property type="entry name" value="RNA POLYMERASE SIGMA FACTOR"/>
    <property type="match status" value="1"/>
</dbReference>
<dbReference type="EMBL" id="VTEU01000002">
    <property type="protein sequence ID" value="TYS59904.1"/>
    <property type="molecule type" value="Genomic_DNA"/>
</dbReference>
<comment type="similarity">
    <text evidence="1">Belongs to the sigma-70 factor family. ECF subfamily.</text>
</comment>
<feature type="domain" description="RNA polymerase sigma-70 region 2" evidence="5">
    <location>
        <begin position="25"/>
        <end position="90"/>
    </location>
</feature>
<evidence type="ECO:0000256" key="4">
    <source>
        <dbReference type="ARBA" id="ARBA00023163"/>
    </source>
</evidence>
<dbReference type="InterPro" id="IPR014284">
    <property type="entry name" value="RNA_pol_sigma-70_dom"/>
</dbReference>
<accession>A0AA94WSI9</accession>
<evidence type="ECO:0000313" key="8">
    <source>
        <dbReference type="Proteomes" id="UP000323393"/>
    </source>
</evidence>
<dbReference type="GO" id="GO:0016987">
    <property type="term" value="F:sigma factor activity"/>
    <property type="evidence" value="ECO:0007669"/>
    <property type="project" value="UniProtKB-KW"/>
</dbReference>
<dbReference type="SUPFAM" id="SSF88946">
    <property type="entry name" value="Sigma2 domain of RNA polymerase sigma factors"/>
    <property type="match status" value="1"/>
</dbReference>
<keyword evidence="4" id="KW-0804">Transcription</keyword>
<organism evidence="7 8">
    <name type="scientific">Sutcliffiella horikoshii</name>
    <dbReference type="NCBI Taxonomy" id="79883"/>
    <lineage>
        <taxon>Bacteria</taxon>
        <taxon>Bacillati</taxon>
        <taxon>Bacillota</taxon>
        <taxon>Bacilli</taxon>
        <taxon>Bacillales</taxon>
        <taxon>Bacillaceae</taxon>
        <taxon>Sutcliffiella</taxon>
    </lineage>
</organism>
<name>A0AA94WSI9_9BACI</name>
<dbReference type="CDD" id="cd06171">
    <property type="entry name" value="Sigma70_r4"/>
    <property type="match status" value="1"/>
</dbReference>
<dbReference type="RefSeq" id="WP_148965383.1">
    <property type="nucleotide sequence ID" value="NZ_VTEU01000002.1"/>
</dbReference>
<dbReference type="InterPro" id="IPR013324">
    <property type="entry name" value="RNA_pol_sigma_r3/r4-like"/>
</dbReference>